<gene>
    <name evidence="4" type="ORF">D1614_00055</name>
</gene>
<organism evidence="4 5">
    <name type="scientific">Maribellus luteus</name>
    <dbReference type="NCBI Taxonomy" id="2305463"/>
    <lineage>
        <taxon>Bacteria</taxon>
        <taxon>Pseudomonadati</taxon>
        <taxon>Bacteroidota</taxon>
        <taxon>Bacteroidia</taxon>
        <taxon>Marinilabiliales</taxon>
        <taxon>Prolixibacteraceae</taxon>
        <taxon>Maribellus</taxon>
    </lineage>
</organism>
<dbReference type="EMBL" id="QWGR01000001">
    <property type="protein sequence ID" value="RIJ50369.1"/>
    <property type="molecule type" value="Genomic_DNA"/>
</dbReference>
<keyword evidence="5" id="KW-1185">Reference proteome</keyword>
<dbReference type="NCBIfam" id="NF040504">
    <property type="entry name" value="resist_ArsN1b"/>
    <property type="match status" value="1"/>
</dbReference>
<comment type="caution">
    <text evidence="4">The sequence shown here is derived from an EMBL/GenBank/DDBJ whole genome shotgun (WGS) entry which is preliminary data.</text>
</comment>
<dbReference type="AlphaFoldDB" id="A0A399T5H0"/>
<evidence type="ECO:0000313" key="5">
    <source>
        <dbReference type="Proteomes" id="UP000265926"/>
    </source>
</evidence>
<evidence type="ECO:0000313" key="4">
    <source>
        <dbReference type="EMBL" id="RIJ50369.1"/>
    </source>
</evidence>
<name>A0A399T5H0_9BACT</name>
<evidence type="ECO:0000256" key="2">
    <source>
        <dbReference type="ARBA" id="ARBA00023315"/>
    </source>
</evidence>
<keyword evidence="2" id="KW-0012">Acyltransferase</keyword>
<dbReference type="PANTHER" id="PTHR43072:SF23">
    <property type="entry name" value="UPF0039 PROTEIN C11D3.02C"/>
    <property type="match status" value="1"/>
</dbReference>
<dbReference type="PROSITE" id="PS51186">
    <property type="entry name" value="GNAT"/>
    <property type="match status" value="1"/>
</dbReference>
<dbReference type="InterPro" id="IPR016181">
    <property type="entry name" value="Acyl_CoA_acyltransferase"/>
</dbReference>
<evidence type="ECO:0000259" key="3">
    <source>
        <dbReference type="PROSITE" id="PS51186"/>
    </source>
</evidence>
<dbReference type="Gene3D" id="3.40.630.30">
    <property type="match status" value="1"/>
</dbReference>
<dbReference type="CDD" id="cd04301">
    <property type="entry name" value="NAT_SF"/>
    <property type="match status" value="1"/>
</dbReference>
<dbReference type="InterPro" id="IPR000182">
    <property type="entry name" value="GNAT_dom"/>
</dbReference>
<dbReference type="Proteomes" id="UP000265926">
    <property type="component" value="Unassembled WGS sequence"/>
</dbReference>
<dbReference type="PANTHER" id="PTHR43072">
    <property type="entry name" value="N-ACETYLTRANSFERASE"/>
    <property type="match status" value="1"/>
</dbReference>
<feature type="domain" description="N-acetyltransferase" evidence="3">
    <location>
        <begin position="1"/>
        <end position="162"/>
    </location>
</feature>
<dbReference type="SUPFAM" id="SSF55729">
    <property type="entry name" value="Acyl-CoA N-acyltransferases (Nat)"/>
    <property type="match status" value="1"/>
</dbReference>
<evidence type="ECO:0000256" key="1">
    <source>
        <dbReference type="ARBA" id="ARBA00022679"/>
    </source>
</evidence>
<dbReference type="GO" id="GO:0016747">
    <property type="term" value="F:acyltransferase activity, transferring groups other than amino-acyl groups"/>
    <property type="evidence" value="ECO:0007669"/>
    <property type="project" value="InterPro"/>
</dbReference>
<sequence>MIRDIHINDSKALAAIYNYYISHTCITFEEIPVTENDIKDRIQSHNLNLPWIVYEENGEIVGYAYATEWKSRSAYKFSVESTVYLKQGSQGKGIGTILYRELLNRIAKSNIHAVIGGIALPNDPSVALHEKLGFEKVAQFKEVGFKFGRWIDVGCWELVLSK</sequence>
<dbReference type="RefSeq" id="WP_119435840.1">
    <property type="nucleotide sequence ID" value="NZ_QWGR01000001.1"/>
</dbReference>
<keyword evidence="1 4" id="KW-0808">Transferase</keyword>
<proteinExistence type="predicted"/>
<accession>A0A399T5H0</accession>
<dbReference type="OrthoDB" id="9799096at2"/>
<reference evidence="4 5" key="1">
    <citation type="submission" date="2018-08" db="EMBL/GenBank/DDBJ databases">
        <title>Pallidiluteibacterium maritimus gen. nov., sp. nov., isolated from coastal sediment.</title>
        <authorList>
            <person name="Zhou L.Y."/>
        </authorList>
    </citation>
    <scope>NUCLEOTIDE SEQUENCE [LARGE SCALE GENOMIC DNA]</scope>
    <source>
        <strain evidence="4 5">XSD2</strain>
    </source>
</reference>
<dbReference type="Pfam" id="PF13420">
    <property type="entry name" value="Acetyltransf_4"/>
    <property type="match status" value="1"/>
</dbReference>
<protein>
    <submittedName>
        <fullName evidence="4">N-acetyltransferase family protein</fullName>
    </submittedName>
</protein>